<evidence type="ECO:0000313" key="2">
    <source>
        <dbReference type="EMBL" id="KZS60513.1"/>
    </source>
</evidence>
<dbReference type="InterPro" id="IPR058714">
    <property type="entry name" value="LpqS"/>
</dbReference>
<accession>A0A163YJX5</accession>
<proteinExistence type="predicted"/>
<organism evidence="2 3">
    <name type="scientific">Mycobacterium ostraviense</name>
    <dbReference type="NCBI Taxonomy" id="2738409"/>
    <lineage>
        <taxon>Bacteria</taxon>
        <taxon>Bacillati</taxon>
        <taxon>Actinomycetota</taxon>
        <taxon>Actinomycetes</taxon>
        <taxon>Mycobacteriales</taxon>
        <taxon>Mycobacteriaceae</taxon>
        <taxon>Mycobacterium</taxon>
    </lineage>
</organism>
<dbReference type="EMBL" id="LWCI01000125">
    <property type="protein sequence ID" value="KZS60513.1"/>
    <property type="molecule type" value="Genomic_DNA"/>
</dbReference>
<keyword evidence="1" id="KW-1133">Transmembrane helix</keyword>
<sequence length="158" mass="17038">MAVPDWAGEFAARPYGRWHRSDRATSNDCRWPRLRSLIAIAAAVGALVILGHSALMHSHAHPAHPPHPLLTSVGSEFAVNVDHPHLVDGWSSPCHQLFATPVLLRSANDLIALGAVVTATALMDSLAQRAVPTVRGPPWAPATLTGQDLLTRFCVTRR</sequence>
<feature type="transmembrane region" description="Helical" evidence="1">
    <location>
        <begin position="36"/>
        <end position="55"/>
    </location>
</feature>
<dbReference type="Pfam" id="PF26327">
    <property type="entry name" value="LpqS"/>
    <property type="match status" value="1"/>
</dbReference>
<gene>
    <name evidence="2" type="ORF">A4G28_21850</name>
</gene>
<evidence type="ECO:0000313" key="3">
    <source>
        <dbReference type="Proteomes" id="UP000077342"/>
    </source>
</evidence>
<protein>
    <recommendedName>
        <fullName evidence="4">Lipoprotein LpqS</fullName>
    </recommendedName>
</protein>
<evidence type="ECO:0008006" key="4">
    <source>
        <dbReference type="Google" id="ProtNLM"/>
    </source>
</evidence>
<keyword evidence="1" id="KW-0472">Membrane</keyword>
<name>A0A163YJX5_9MYCO</name>
<keyword evidence="1" id="KW-0812">Transmembrane</keyword>
<dbReference type="Proteomes" id="UP000077342">
    <property type="component" value="Unassembled WGS sequence"/>
</dbReference>
<comment type="caution">
    <text evidence="2">The sequence shown here is derived from an EMBL/GenBank/DDBJ whole genome shotgun (WGS) entry which is preliminary data.</text>
</comment>
<keyword evidence="3" id="KW-1185">Reference proteome</keyword>
<reference evidence="3" key="1">
    <citation type="submission" date="2016-04" db="EMBL/GenBank/DDBJ databases">
        <authorList>
            <person name="Strapagiel D."/>
            <person name="Borowka P."/>
            <person name="Marciniak B."/>
            <person name="Bakula Z."/>
            <person name="Van Ingen J."/>
            <person name="Safianowska A."/>
            <person name="Dziadek J."/>
            <person name="Jagielski T."/>
        </authorList>
    </citation>
    <scope>NUCLEOTIDE SEQUENCE [LARGE SCALE GENOMIC DNA]</scope>
    <source>
        <strain evidence="3">1010001458</strain>
    </source>
</reference>
<evidence type="ECO:0000256" key="1">
    <source>
        <dbReference type="SAM" id="Phobius"/>
    </source>
</evidence>
<dbReference type="AlphaFoldDB" id="A0A163YJX5"/>